<evidence type="ECO:0000313" key="2">
    <source>
        <dbReference type="Proteomes" id="UP000058613"/>
    </source>
</evidence>
<name>A0A0P0N4W0_9CREN</name>
<dbReference type="GeneID" id="26100136"/>
<dbReference type="Proteomes" id="UP000058613">
    <property type="component" value="Chromosome"/>
</dbReference>
<dbReference type="KEGG" id="pdl:Pyrde_1797"/>
<reference evidence="1 2" key="1">
    <citation type="submission" date="2015-10" db="EMBL/GenBank/DDBJ databases">
        <title>Complete genome sequence of hyperthermophilic archaeon Pyrodictium delaneyi Su06.</title>
        <authorList>
            <person name="Jung J.-H."/>
            <person name="Lin J."/>
            <person name="Holden J.F."/>
            <person name="Park C.-S."/>
        </authorList>
    </citation>
    <scope>NUCLEOTIDE SEQUENCE [LARGE SCALE GENOMIC DNA]</scope>
    <source>
        <strain evidence="1 2">Su06</strain>
    </source>
</reference>
<dbReference type="EMBL" id="CP013011">
    <property type="protein sequence ID" value="ALL01840.1"/>
    <property type="molecule type" value="Genomic_DNA"/>
</dbReference>
<dbReference type="RefSeq" id="WP_143522116.1">
    <property type="nucleotide sequence ID" value="NZ_CP013011.1"/>
</dbReference>
<organism evidence="1 2">
    <name type="scientific">Pyrodictium delaneyi</name>
    <dbReference type="NCBI Taxonomy" id="1273541"/>
    <lineage>
        <taxon>Archaea</taxon>
        <taxon>Thermoproteota</taxon>
        <taxon>Thermoprotei</taxon>
        <taxon>Desulfurococcales</taxon>
        <taxon>Pyrodictiaceae</taxon>
        <taxon>Pyrodictium</taxon>
    </lineage>
</organism>
<dbReference type="AlphaFoldDB" id="A0A0P0N4W0"/>
<evidence type="ECO:0000313" key="1">
    <source>
        <dbReference type="EMBL" id="ALL01840.1"/>
    </source>
</evidence>
<sequence>MSTSLIIRMLLAVLLVTAIYIAVTSSSNYYALEIPVTRHTNTTVPPAVEPSTAVFKLLNGDILVADSEDMKSLRENPIFRNIVPLDVVILDYYVYAMSLAYPEEKNGLLVYATTIENFDERRLYAETLKELVKARSMPRCIEARKWIEKLEIGKNVDERSLPLNVEKICLEAIAVIDTGPKYLPMARVTIRYYVYSVHANSEDIYYYIITVARIEPGAAYGYHWEIDRIRLSLQLPEQYIDTAKLMHIAPWKYIEVGVRGATIVYESPVGLNFSATLKAAKARSFINNHSASITVDLDRELYSLIWGVGRKPIEFYMAVLEVIESDACYVDVPEETSIHVALVENKPLMPDSHAVITVPVILSLHPPCQS</sequence>
<proteinExistence type="predicted"/>
<gene>
    <name evidence="1" type="ORF">Pyrde_1797</name>
</gene>
<accession>A0A0P0N4W0</accession>
<protein>
    <submittedName>
        <fullName evidence="1">Uncharacterized protein</fullName>
    </submittedName>
</protein>